<sequence length="199" mass="21966">MNGSSSFKPSGSVTSRFVSQNDLEEAQKRREEEVRATYARLGQSPPPEALAAARREAGGSDGSTYDPRSLYERLKANKDAKQEAIDEKLKLGNQFRGIDDSESVFLAQVAQQKKEAERLKQKETEDELERFRKAALAKEASSPTLPAKTTPPTPASGASKGKAAKRKREGLLGVVKKKKVQSEEKKESVEKSKEENKKD</sequence>
<evidence type="ECO:0000256" key="1">
    <source>
        <dbReference type="ARBA" id="ARBA00004123"/>
    </source>
</evidence>
<feature type="compositionally biased region" description="Polar residues" evidence="3">
    <location>
        <begin position="1"/>
        <end position="21"/>
    </location>
</feature>
<comment type="subcellular location">
    <subcellularLocation>
        <location evidence="1">Nucleus</location>
    </subcellularLocation>
</comment>
<dbReference type="STRING" id="1280837.A0A316VHZ2"/>
<feature type="region of interest" description="Disordered" evidence="3">
    <location>
        <begin position="116"/>
        <end position="199"/>
    </location>
</feature>
<feature type="compositionally biased region" description="Basic and acidic residues" evidence="3">
    <location>
        <begin position="180"/>
        <end position="199"/>
    </location>
</feature>
<proteinExistence type="predicted"/>
<protein>
    <recommendedName>
        <fullName evidence="4">FAM192A/Fyv6 N-terminal domain-containing protein</fullName>
    </recommendedName>
</protein>
<keyword evidence="6" id="KW-1185">Reference proteome</keyword>
<dbReference type="OrthoDB" id="75720at2759"/>
<dbReference type="Proteomes" id="UP000245771">
    <property type="component" value="Unassembled WGS sequence"/>
</dbReference>
<feature type="region of interest" description="Disordered" evidence="3">
    <location>
        <begin position="1"/>
        <end position="81"/>
    </location>
</feature>
<feature type="compositionally biased region" description="Basic and acidic residues" evidence="3">
    <location>
        <begin position="69"/>
        <end position="81"/>
    </location>
</feature>
<organism evidence="5 6">
    <name type="scientific">Meira miltonrushii</name>
    <dbReference type="NCBI Taxonomy" id="1280837"/>
    <lineage>
        <taxon>Eukaryota</taxon>
        <taxon>Fungi</taxon>
        <taxon>Dikarya</taxon>
        <taxon>Basidiomycota</taxon>
        <taxon>Ustilaginomycotina</taxon>
        <taxon>Exobasidiomycetes</taxon>
        <taxon>Exobasidiales</taxon>
        <taxon>Brachybasidiaceae</taxon>
        <taxon>Meira</taxon>
    </lineage>
</organism>
<evidence type="ECO:0000313" key="6">
    <source>
        <dbReference type="Proteomes" id="UP000245771"/>
    </source>
</evidence>
<feature type="compositionally biased region" description="Basic and acidic residues" evidence="3">
    <location>
        <begin position="25"/>
        <end position="35"/>
    </location>
</feature>
<gene>
    <name evidence="5" type="ORF">FA14DRAFT_159091</name>
</gene>
<dbReference type="PANTHER" id="PTHR13495:SF0">
    <property type="entry name" value="PSME3-INTERACTING PROTEIN"/>
    <property type="match status" value="1"/>
</dbReference>
<name>A0A316VHZ2_9BASI</name>
<dbReference type="Pfam" id="PF10187">
    <property type="entry name" value="FAM192A_Fyv6_N"/>
    <property type="match status" value="1"/>
</dbReference>
<keyword evidence="2" id="KW-0539">Nucleus</keyword>
<dbReference type="InParanoid" id="A0A316VHZ2"/>
<dbReference type="AlphaFoldDB" id="A0A316VHZ2"/>
<dbReference type="InterPro" id="IPR019331">
    <property type="entry name" value="FAM192A/Fyv6_N"/>
</dbReference>
<evidence type="ECO:0000259" key="4">
    <source>
        <dbReference type="Pfam" id="PF10187"/>
    </source>
</evidence>
<evidence type="ECO:0000256" key="3">
    <source>
        <dbReference type="SAM" id="MobiDB-lite"/>
    </source>
</evidence>
<dbReference type="GeneID" id="37019830"/>
<evidence type="ECO:0000313" key="5">
    <source>
        <dbReference type="EMBL" id="PWN36658.1"/>
    </source>
</evidence>
<dbReference type="InterPro" id="IPR039845">
    <property type="entry name" value="FAM192A"/>
</dbReference>
<dbReference type="EMBL" id="KZ819602">
    <property type="protein sequence ID" value="PWN36658.1"/>
    <property type="molecule type" value="Genomic_DNA"/>
</dbReference>
<accession>A0A316VHZ2</accession>
<dbReference type="PANTHER" id="PTHR13495">
    <property type="entry name" value="NEFA-INTERACTING NUCLEAR PROTEIN NIP30"/>
    <property type="match status" value="1"/>
</dbReference>
<dbReference type="GO" id="GO:0005634">
    <property type="term" value="C:nucleus"/>
    <property type="evidence" value="ECO:0007669"/>
    <property type="project" value="UniProtKB-SubCell"/>
</dbReference>
<evidence type="ECO:0000256" key="2">
    <source>
        <dbReference type="ARBA" id="ARBA00023242"/>
    </source>
</evidence>
<dbReference type="RefSeq" id="XP_025356960.1">
    <property type="nucleotide sequence ID" value="XM_025498049.1"/>
</dbReference>
<reference evidence="5 6" key="1">
    <citation type="journal article" date="2018" name="Mol. Biol. Evol.">
        <title>Broad Genomic Sampling Reveals a Smut Pathogenic Ancestry of the Fungal Clade Ustilaginomycotina.</title>
        <authorList>
            <person name="Kijpornyongpan T."/>
            <person name="Mondo S.J."/>
            <person name="Barry K."/>
            <person name="Sandor L."/>
            <person name="Lee J."/>
            <person name="Lipzen A."/>
            <person name="Pangilinan J."/>
            <person name="LaButti K."/>
            <person name="Hainaut M."/>
            <person name="Henrissat B."/>
            <person name="Grigoriev I.V."/>
            <person name="Spatafora J.W."/>
            <person name="Aime M.C."/>
        </authorList>
    </citation>
    <scope>NUCLEOTIDE SEQUENCE [LARGE SCALE GENOMIC DNA]</scope>
    <source>
        <strain evidence="5 6">MCA 3882</strain>
    </source>
</reference>
<feature type="domain" description="FAM192A/Fyv6 N-terminal" evidence="4">
    <location>
        <begin position="17"/>
        <end position="132"/>
    </location>
</feature>